<sequence>MATYSRLTRVDAPLSAVWDFHSRVSGLEALTPDWMNLQIEAVTGPDGDPDPELLTEGSEIQMSMQPFGIAPRQEWRSVITEREEGIDQAMFRDEMRGGPFATWIHTHRFVADGEETIIDDEVEYELPGGGIGRSVSPLAVVGFEPMFRGRHRKTKALLE</sequence>
<organism evidence="2 3">
    <name type="scientific">Halobellus clavatus</name>
    <dbReference type="NCBI Taxonomy" id="660517"/>
    <lineage>
        <taxon>Archaea</taxon>
        <taxon>Methanobacteriati</taxon>
        <taxon>Methanobacteriota</taxon>
        <taxon>Stenosarchaea group</taxon>
        <taxon>Halobacteria</taxon>
        <taxon>Halobacteriales</taxon>
        <taxon>Haloferacaceae</taxon>
        <taxon>Halobellus</taxon>
    </lineage>
</organism>
<name>A0A1H3FCM3_9EURY</name>
<dbReference type="Proteomes" id="UP000199170">
    <property type="component" value="Unassembled WGS sequence"/>
</dbReference>
<reference evidence="3" key="1">
    <citation type="submission" date="2016-10" db="EMBL/GenBank/DDBJ databases">
        <authorList>
            <person name="Varghese N."/>
            <person name="Submissions S."/>
        </authorList>
    </citation>
    <scope>NUCLEOTIDE SEQUENCE [LARGE SCALE GENOMIC DNA]</scope>
    <source>
        <strain evidence="3">CGMCC 1.10118</strain>
    </source>
</reference>
<dbReference type="Pfam" id="PF03364">
    <property type="entry name" value="Polyketide_cyc"/>
    <property type="match status" value="1"/>
</dbReference>
<dbReference type="RefSeq" id="WP_089766556.1">
    <property type="nucleotide sequence ID" value="NZ_FNPB01000003.1"/>
</dbReference>
<dbReference type="AlphaFoldDB" id="A0A1H3FCM3"/>
<dbReference type="STRING" id="660517.SAMN04487946_103310"/>
<gene>
    <name evidence="2" type="ORF">SAMN04487946_103310</name>
</gene>
<keyword evidence="3" id="KW-1185">Reference proteome</keyword>
<feature type="domain" description="Coenzyme Q-binding protein COQ10 START" evidence="1">
    <location>
        <begin position="10"/>
        <end position="128"/>
    </location>
</feature>
<dbReference type="Gene3D" id="3.30.530.20">
    <property type="match status" value="1"/>
</dbReference>
<proteinExistence type="predicted"/>
<evidence type="ECO:0000259" key="1">
    <source>
        <dbReference type="Pfam" id="PF03364"/>
    </source>
</evidence>
<evidence type="ECO:0000313" key="2">
    <source>
        <dbReference type="EMBL" id="SDX88752.1"/>
    </source>
</evidence>
<dbReference type="InterPro" id="IPR005031">
    <property type="entry name" value="COQ10_START"/>
</dbReference>
<accession>A0A1H3FCM3</accession>
<dbReference type="CDD" id="cd07820">
    <property type="entry name" value="SRPBCC_3"/>
    <property type="match status" value="1"/>
</dbReference>
<protein>
    <submittedName>
        <fullName evidence="2">Ligand-binding SRPBCC domain-containing protein</fullName>
    </submittedName>
</protein>
<dbReference type="InterPro" id="IPR023393">
    <property type="entry name" value="START-like_dom_sf"/>
</dbReference>
<dbReference type="SUPFAM" id="SSF55961">
    <property type="entry name" value="Bet v1-like"/>
    <property type="match status" value="1"/>
</dbReference>
<dbReference type="EMBL" id="FNPB01000003">
    <property type="protein sequence ID" value="SDX88752.1"/>
    <property type="molecule type" value="Genomic_DNA"/>
</dbReference>
<evidence type="ECO:0000313" key="3">
    <source>
        <dbReference type="Proteomes" id="UP000199170"/>
    </source>
</evidence>
<dbReference type="OrthoDB" id="10357at2157"/>